<evidence type="ECO:0000313" key="4">
    <source>
        <dbReference type="Proteomes" id="UP001596380"/>
    </source>
</evidence>
<organism evidence="3 4">
    <name type="scientific">Actinomadura yumaensis</name>
    <dbReference type="NCBI Taxonomy" id="111807"/>
    <lineage>
        <taxon>Bacteria</taxon>
        <taxon>Bacillati</taxon>
        <taxon>Actinomycetota</taxon>
        <taxon>Actinomycetes</taxon>
        <taxon>Streptosporangiales</taxon>
        <taxon>Thermomonosporaceae</taxon>
        <taxon>Actinomadura</taxon>
    </lineage>
</organism>
<dbReference type="EMBL" id="JBHSXS010000018">
    <property type="protein sequence ID" value="MFC6883337.1"/>
    <property type="molecule type" value="Genomic_DNA"/>
</dbReference>
<protein>
    <submittedName>
        <fullName evidence="3">DUF6745 domain-containing protein</fullName>
    </submittedName>
</protein>
<sequence length="417" mass="45563">MSGSSALSAHSAKRRPPGRRTIEDPRVLLDRAIELRGEWLGKALCTLPADRPTAESAISALYEMAGQSPPRFVWVESPHAATLPGRSREPLRLRAATAPVLGSDWPFAARLASLTSSLRSGLDARTRRRGLMARWPFHPATRTIGSFPPQESLREGLSLEEVLRATVEDSLNGSVHEALGGPLRAALASEHTPGLTWYGQHDAHWIGNHQIRRALGRAYTSLQNEQLDVWAAIAGACGWWWPREDVCVVSERPVAVHTEPVLGSVHGEIRPHSGKGHAIRYADGWGVHSWHGTRVPEWVVAEPTVDRIVAEPNAEVRRCAIERIGWDVYIERAGLDLVSTAPDPGNPGCELRLYDMPARLWGGATRVLLAVNGSVERDGTRRRYGLSVPAAIADPVSAAGWSYGLTGAQYSALQRRT</sequence>
<feature type="domain" description="DUF6745" evidence="2">
    <location>
        <begin position="198"/>
        <end position="413"/>
    </location>
</feature>
<dbReference type="InterPro" id="IPR046633">
    <property type="entry name" value="DUF6745"/>
</dbReference>
<dbReference type="RefSeq" id="WP_378063618.1">
    <property type="nucleotide sequence ID" value="NZ_JBHSXS010000018.1"/>
</dbReference>
<reference evidence="4" key="1">
    <citation type="journal article" date="2019" name="Int. J. Syst. Evol. Microbiol.">
        <title>The Global Catalogue of Microorganisms (GCM) 10K type strain sequencing project: providing services to taxonomists for standard genome sequencing and annotation.</title>
        <authorList>
            <consortium name="The Broad Institute Genomics Platform"/>
            <consortium name="The Broad Institute Genome Sequencing Center for Infectious Disease"/>
            <person name="Wu L."/>
            <person name="Ma J."/>
        </authorList>
    </citation>
    <scope>NUCLEOTIDE SEQUENCE [LARGE SCALE GENOMIC DNA]</scope>
    <source>
        <strain evidence="4">JCM 3369</strain>
    </source>
</reference>
<evidence type="ECO:0000313" key="3">
    <source>
        <dbReference type="EMBL" id="MFC6883337.1"/>
    </source>
</evidence>
<comment type="caution">
    <text evidence="3">The sequence shown here is derived from an EMBL/GenBank/DDBJ whole genome shotgun (WGS) entry which is preliminary data.</text>
</comment>
<evidence type="ECO:0000259" key="2">
    <source>
        <dbReference type="Pfam" id="PF20530"/>
    </source>
</evidence>
<dbReference type="Proteomes" id="UP001596380">
    <property type="component" value="Unassembled WGS sequence"/>
</dbReference>
<evidence type="ECO:0000256" key="1">
    <source>
        <dbReference type="SAM" id="MobiDB-lite"/>
    </source>
</evidence>
<proteinExistence type="predicted"/>
<gene>
    <name evidence="3" type="ORF">ACFQKB_26510</name>
</gene>
<accession>A0ABW2CNF9</accession>
<name>A0ABW2CNF9_9ACTN</name>
<feature type="region of interest" description="Disordered" evidence="1">
    <location>
        <begin position="1"/>
        <end position="23"/>
    </location>
</feature>
<dbReference type="Pfam" id="PF20530">
    <property type="entry name" value="DUF6745"/>
    <property type="match status" value="1"/>
</dbReference>
<keyword evidence="4" id="KW-1185">Reference proteome</keyword>